<evidence type="ECO:0000313" key="2">
    <source>
        <dbReference type="Proteomes" id="UP000327039"/>
    </source>
</evidence>
<dbReference type="Gene3D" id="3.40.50.300">
    <property type="entry name" value="P-loop containing nucleotide triphosphate hydrolases"/>
    <property type="match status" value="1"/>
</dbReference>
<reference evidence="2" key="1">
    <citation type="submission" date="2019-09" db="EMBL/GenBank/DDBJ databases">
        <title>Mumia zhuanghuii sp. nov. isolated from the intestinal contents of plateau pika (Ochotona curzoniae) in the Qinghai-Tibet plateau of China.</title>
        <authorList>
            <person name="Tian Z."/>
        </authorList>
    </citation>
    <scope>NUCLEOTIDE SEQUENCE [LARGE SCALE GENOMIC DNA]</scope>
    <source>
        <strain evidence="2">DSM 25564</strain>
    </source>
</reference>
<evidence type="ECO:0000313" key="1">
    <source>
        <dbReference type="EMBL" id="KAA9089792.1"/>
    </source>
</evidence>
<accession>A0A5J5IYD5</accession>
<name>A0A5J5IYD5_9MICO</name>
<dbReference type="EMBL" id="VYRZ01000001">
    <property type="protein sequence ID" value="KAA9089792.1"/>
    <property type="molecule type" value="Genomic_DNA"/>
</dbReference>
<dbReference type="AlphaFoldDB" id="A0A5J5IYD5"/>
<gene>
    <name evidence="1" type="ORF">F6B42_04870</name>
</gene>
<dbReference type="SUPFAM" id="SSF52540">
    <property type="entry name" value="P-loop containing nucleoside triphosphate hydrolases"/>
    <property type="match status" value="1"/>
</dbReference>
<keyword evidence="2" id="KW-1185">Reference proteome</keyword>
<dbReference type="InterPro" id="IPR052922">
    <property type="entry name" value="Cytidylate_Kinase-2"/>
</dbReference>
<protein>
    <submittedName>
        <fullName evidence="1">Toxin</fullName>
    </submittedName>
</protein>
<comment type="caution">
    <text evidence="1">The sequence shown here is derived from an EMBL/GenBank/DDBJ whole genome shotgun (WGS) entry which is preliminary data.</text>
</comment>
<dbReference type="Pfam" id="PF13671">
    <property type="entry name" value="AAA_33"/>
    <property type="match status" value="1"/>
</dbReference>
<sequence>MTECDRLLTVSRRIRVVGVSGSGKSVLAARVAERTGLARLELDAVFWDAGWRMRDLDEARGLVRRFVADYPDGWVVDGNWTTRLGELLDVGMPDGADTVVWLDLPRTRVLRQVVARTVRRGLRHEELWHGNRERLGNLLRRDPERNIVRWAWTNHPVIRARMLARIAAGEDIVRLCTRADVDAWIASLPARGRSVDP</sequence>
<dbReference type="Proteomes" id="UP000327039">
    <property type="component" value="Unassembled WGS sequence"/>
</dbReference>
<dbReference type="PANTHER" id="PTHR37816:SF1">
    <property type="entry name" value="TOXIN"/>
    <property type="match status" value="1"/>
</dbReference>
<dbReference type="PANTHER" id="PTHR37816">
    <property type="entry name" value="YALI0E33011P"/>
    <property type="match status" value="1"/>
</dbReference>
<organism evidence="1 2">
    <name type="scientific">Microbacterium radiodurans</name>
    <dbReference type="NCBI Taxonomy" id="661398"/>
    <lineage>
        <taxon>Bacteria</taxon>
        <taxon>Bacillati</taxon>
        <taxon>Actinomycetota</taxon>
        <taxon>Actinomycetes</taxon>
        <taxon>Micrococcales</taxon>
        <taxon>Microbacteriaceae</taxon>
        <taxon>Microbacterium</taxon>
    </lineage>
</organism>
<dbReference type="InterPro" id="IPR027417">
    <property type="entry name" value="P-loop_NTPase"/>
</dbReference>
<dbReference type="OrthoDB" id="3199600at2"/>
<proteinExistence type="predicted"/>